<gene>
    <name evidence="3" type="ORF">WKI299_LOCUS24663</name>
</gene>
<accession>A0A816W8N0</accession>
<dbReference type="InterPro" id="IPR014743">
    <property type="entry name" value="Cl-channel_core"/>
</dbReference>
<keyword evidence="2" id="KW-0472">Membrane</keyword>
<dbReference type="Gene3D" id="1.10.3080.10">
    <property type="entry name" value="Clc chloride channel"/>
    <property type="match status" value="1"/>
</dbReference>
<evidence type="ECO:0000256" key="1">
    <source>
        <dbReference type="SAM" id="MobiDB-lite"/>
    </source>
</evidence>
<protein>
    <submittedName>
        <fullName evidence="3">Uncharacterized protein</fullName>
    </submittedName>
</protein>
<feature type="non-terminal residue" evidence="3">
    <location>
        <position position="109"/>
    </location>
</feature>
<organism evidence="3 4">
    <name type="scientific">Rotaria magnacalcarata</name>
    <dbReference type="NCBI Taxonomy" id="392030"/>
    <lineage>
        <taxon>Eukaryota</taxon>
        <taxon>Metazoa</taxon>
        <taxon>Spiralia</taxon>
        <taxon>Gnathifera</taxon>
        <taxon>Rotifera</taxon>
        <taxon>Eurotatoria</taxon>
        <taxon>Bdelloidea</taxon>
        <taxon>Philodinida</taxon>
        <taxon>Philodinidae</taxon>
        <taxon>Rotaria</taxon>
    </lineage>
</organism>
<reference evidence="3" key="1">
    <citation type="submission" date="2021-02" db="EMBL/GenBank/DDBJ databases">
        <authorList>
            <person name="Nowell W R."/>
        </authorList>
    </citation>
    <scope>NUCLEOTIDE SEQUENCE</scope>
</reference>
<keyword evidence="2" id="KW-1133">Transmembrane helix</keyword>
<evidence type="ECO:0000313" key="3">
    <source>
        <dbReference type="EMBL" id="CAF2122564.1"/>
    </source>
</evidence>
<keyword evidence="2" id="KW-0812">Transmembrane</keyword>
<feature type="region of interest" description="Disordered" evidence="1">
    <location>
        <begin position="72"/>
        <end position="109"/>
    </location>
</feature>
<dbReference type="EMBL" id="CAJNRF010010629">
    <property type="protein sequence ID" value="CAF2122564.1"/>
    <property type="molecule type" value="Genomic_DNA"/>
</dbReference>
<comment type="caution">
    <text evidence="3">The sequence shown here is derived from an EMBL/GenBank/DDBJ whole genome shotgun (WGS) entry which is preliminary data.</text>
</comment>
<dbReference type="AlphaFoldDB" id="A0A816W8N0"/>
<feature type="transmembrane region" description="Helical" evidence="2">
    <location>
        <begin position="37"/>
        <end position="55"/>
    </location>
</feature>
<evidence type="ECO:0000256" key="2">
    <source>
        <dbReference type="SAM" id="Phobius"/>
    </source>
</evidence>
<evidence type="ECO:0000313" key="4">
    <source>
        <dbReference type="Proteomes" id="UP000663856"/>
    </source>
</evidence>
<dbReference type="Proteomes" id="UP000663856">
    <property type="component" value="Unassembled WGS sequence"/>
</dbReference>
<dbReference type="SUPFAM" id="SSF81340">
    <property type="entry name" value="Clc chloride channel"/>
    <property type="match status" value="1"/>
</dbReference>
<proteinExistence type="predicted"/>
<sequence>MVCIVDYLIGIITEQITYETHQLALLRRDSGVSNERFVTSGICALIGACAFLAGFRRMTACLVVIMSEIKGEKADPQDPQSHEIPWGSKGSNKNPGIPRGSENPMGIPG</sequence>
<name>A0A816W8N0_9BILA</name>